<comment type="caution">
    <text evidence="2">The sequence shown here is derived from an EMBL/GenBank/DDBJ whole genome shotgun (WGS) entry which is preliminary data.</text>
</comment>
<evidence type="ECO:0000259" key="1">
    <source>
        <dbReference type="SMART" id="SM00382"/>
    </source>
</evidence>
<evidence type="ECO:0000313" key="2">
    <source>
        <dbReference type="EMBL" id="HIZ39768.1"/>
    </source>
</evidence>
<dbReference type="GO" id="GO:0005524">
    <property type="term" value="F:ATP binding"/>
    <property type="evidence" value="ECO:0007669"/>
    <property type="project" value="InterPro"/>
</dbReference>
<dbReference type="Proteomes" id="UP000824049">
    <property type="component" value="Unassembled WGS sequence"/>
</dbReference>
<name>A0A9D2ELM3_9FIRM</name>
<dbReference type="InterPro" id="IPR003959">
    <property type="entry name" value="ATPase_AAA_core"/>
</dbReference>
<dbReference type="CDD" id="cd00009">
    <property type="entry name" value="AAA"/>
    <property type="match status" value="1"/>
</dbReference>
<dbReference type="Gene3D" id="3.40.50.300">
    <property type="entry name" value="P-loop containing nucleotide triphosphate hydrolases"/>
    <property type="match status" value="1"/>
</dbReference>
<accession>A0A9D2ELM3</accession>
<dbReference type="InterPro" id="IPR027417">
    <property type="entry name" value="P-loop_NTPase"/>
</dbReference>
<dbReference type="EMBL" id="DXBR01000067">
    <property type="protein sequence ID" value="HIZ39768.1"/>
    <property type="molecule type" value="Genomic_DNA"/>
</dbReference>
<gene>
    <name evidence="2" type="ORF">H9968_07565</name>
</gene>
<feature type="domain" description="AAA+ ATPase" evidence="1">
    <location>
        <begin position="32"/>
        <end position="204"/>
    </location>
</feature>
<dbReference type="GO" id="GO:0016887">
    <property type="term" value="F:ATP hydrolysis activity"/>
    <property type="evidence" value="ECO:0007669"/>
    <property type="project" value="InterPro"/>
</dbReference>
<protein>
    <submittedName>
        <fullName evidence="2">AAA family ATPase</fullName>
    </submittedName>
</protein>
<reference evidence="2" key="1">
    <citation type="journal article" date="2021" name="PeerJ">
        <title>Extensive microbial diversity within the chicken gut microbiome revealed by metagenomics and culture.</title>
        <authorList>
            <person name="Gilroy R."/>
            <person name="Ravi A."/>
            <person name="Getino M."/>
            <person name="Pursley I."/>
            <person name="Horton D.L."/>
            <person name="Alikhan N.F."/>
            <person name="Baker D."/>
            <person name="Gharbi K."/>
            <person name="Hall N."/>
            <person name="Watson M."/>
            <person name="Adriaenssens E.M."/>
            <person name="Foster-Nyarko E."/>
            <person name="Jarju S."/>
            <person name="Secka A."/>
            <person name="Antonio M."/>
            <person name="Oren A."/>
            <person name="Chaudhuri R.R."/>
            <person name="La Ragione R."/>
            <person name="Hildebrand F."/>
            <person name="Pallen M.J."/>
        </authorList>
    </citation>
    <scope>NUCLEOTIDE SEQUENCE</scope>
    <source>
        <strain evidence="2">CHK179-28034</strain>
    </source>
</reference>
<sequence>MNIKKAKEDIKNTVRAYLDKDEYGQYRIPEIRQRPILLMGPPGIGKTQIMQQIAKECGIGLIAYTITHHTRQSAVGLPFIKEEVFDGVTRSVTEYTMSEIISSIYRYMEETGKKEGILFIDEINCVSETLAPTMLQFLQCKTFGNQAVPKGWIITAAGNPPEYNKSVRDFDFVTLDRVRKIDIEADLEAFRSYARTRHIHPFILSYLELRPQNFYRTENDVDGMQFVTARGWEDLSYLIYSYEALSIPVDEDIIHQFLQHEDIAKDVAAYYDLYQKYRDEYDISRILTGEVKTSIFERLFRASFDERLSCVELLTGGLHNYIAAAMGKDRITTECYEFLKEYRKGLGALTDNVSAGAADAGNSSDSEPQSRTASGSDSWQLWQQMLSERDNTFALTEKTGLVSPEDKKQHLEVMELLREWTPDTVASPKEAFGQVKAGFDKLCEQRTDAISQASKALNYSFTFMEDAFGEGQEMVIFVTELTMDSEISAFITENGCEKYFQYNKTLLVGSRRAAILKELNRDDIYSDASAYEF</sequence>
<dbReference type="SMART" id="SM00382">
    <property type="entry name" value="AAA"/>
    <property type="match status" value="1"/>
</dbReference>
<dbReference type="InterPro" id="IPR003593">
    <property type="entry name" value="AAA+_ATPase"/>
</dbReference>
<dbReference type="SUPFAM" id="SSF52540">
    <property type="entry name" value="P-loop containing nucleoside triphosphate hydrolases"/>
    <property type="match status" value="1"/>
</dbReference>
<evidence type="ECO:0000313" key="3">
    <source>
        <dbReference type="Proteomes" id="UP000824049"/>
    </source>
</evidence>
<proteinExistence type="predicted"/>
<organism evidence="2 3">
    <name type="scientific">Candidatus Anaerobutyricum stercoris</name>
    <dbReference type="NCBI Taxonomy" id="2838457"/>
    <lineage>
        <taxon>Bacteria</taxon>
        <taxon>Bacillati</taxon>
        <taxon>Bacillota</taxon>
        <taxon>Clostridia</taxon>
        <taxon>Lachnospirales</taxon>
        <taxon>Lachnospiraceae</taxon>
        <taxon>Anaerobutyricum</taxon>
    </lineage>
</organism>
<reference evidence="2" key="2">
    <citation type="submission" date="2021-04" db="EMBL/GenBank/DDBJ databases">
        <authorList>
            <person name="Gilroy R."/>
        </authorList>
    </citation>
    <scope>NUCLEOTIDE SEQUENCE</scope>
    <source>
        <strain evidence="2">CHK179-28034</strain>
    </source>
</reference>
<dbReference type="AlphaFoldDB" id="A0A9D2ELM3"/>
<dbReference type="Pfam" id="PF00004">
    <property type="entry name" value="AAA"/>
    <property type="match status" value="1"/>
</dbReference>